<dbReference type="AlphaFoldDB" id="A0A7W5DYP8"/>
<name>A0A7W5DYP8_9BACT</name>
<sequence>MSRFFFGVILGAALMYGAMHYHLVRGQDGIFMVPKVTSDLGDIYVDIRGFTLEDWKQHKPLAAAIMNSDRSEVLADSTLSGFRDNVHSLVDRLLSND</sequence>
<dbReference type="RefSeq" id="WP_044257365.1">
    <property type="nucleotide sequence ID" value="NZ_JACHXU010000008.1"/>
</dbReference>
<protein>
    <submittedName>
        <fullName evidence="1">Uncharacterized protein</fullName>
    </submittedName>
</protein>
<reference evidence="1 2" key="1">
    <citation type="submission" date="2020-08" db="EMBL/GenBank/DDBJ databases">
        <title>Genomic Encyclopedia of Type Strains, Phase III (KMG-III): the genomes of soil and plant-associated and newly described type strains.</title>
        <authorList>
            <person name="Whitman W."/>
        </authorList>
    </citation>
    <scope>NUCLEOTIDE SEQUENCE [LARGE SCALE GENOMIC DNA]</scope>
    <source>
        <strain evidence="1 2">CECT 8075</strain>
    </source>
</reference>
<proteinExistence type="predicted"/>
<evidence type="ECO:0000313" key="1">
    <source>
        <dbReference type="EMBL" id="MBB3206951.1"/>
    </source>
</evidence>
<dbReference type="Proteomes" id="UP000536179">
    <property type="component" value="Unassembled WGS sequence"/>
</dbReference>
<comment type="caution">
    <text evidence="1">The sequence shown here is derived from an EMBL/GenBank/DDBJ whole genome shotgun (WGS) entry which is preliminary data.</text>
</comment>
<organism evidence="1 2">
    <name type="scientific">Aporhodopirellula rubra</name>
    <dbReference type="NCBI Taxonomy" id="980271"/>
    <lineage>
        <taxon>Bacteria</taxon>
        <taxon>Pseudomonadati</taxon>
        <taxon>Planctomycetota</taxon>
        <taxon>Planctomycetia</taxon>
        <taxon>Pirellulales</taxon>
        <taxon>Pirellulaceae</taxon>
        <taxon>Aporhodopirellula</taxon>
    </lineage>
</organism>
<keyword evidence="2" id="KW-1185">Reference proteome</keyword>
<gene>
    <name evidence="1" type="ORF">FHS27_002765</name>
</gene>
<dbReference type="EMBL" id="JACHXU010000008">
    <property type="protein sequence ID" value="MBB3206951.1"/>
    <property type="molecule type" value="Genomic_DNA"/>
</dbReference>
<evidence type="ECO:0000313" key="2">
    <source>
        <dbReference type="Proteomes" id="UP000536179"/>
    </source>
</evidence>
<accession>A0A7W5DYP8</accession>